<comment type="caution">
    <text evidence="3">The sequence shown here is derived from an EMBL/GenBank/DDBJ whole genome shotgun (WGS) entry which is preliminary data.</text>
</comment>
<feature type="domain" description="SseB protein N-terminal" evidence="2">
    <location>
        <begin position="43"/>
        <end position="168"/>
    </location>
</feature>
<gene>
    <name evidence="3" type="ORF">BJY26_002143</name>
</gene>
<sequence>MPAGPFSTGSDPTGSDSAGVPWAGRDLRPNPFAGDTGESDPELVELMRAAVGSTSADRHRAVVEALAPARLFVPIVAAPGETETTDDGLEADKSADMAMVTVAAPDGRRTVPAFTSVALLAAWSSEARPVPVESVRLMLSAVSEDAQLVIIDPGTDYAFLVRRPAVWALAQGKPWTPSWADPDVADALDRAAAGIPAITEIACLPGTDTEARLELTMVPGLGRDELTDVLTRFQNALTQSTVIAEGIDSLAITVQ</sequence>
<dbReference type="AlphaFoldDB" id="A0A7Z0IHV2"/>
<accession>A0A7Z0IHV2</accession>
<evidence type="ECO:0000313" key="3">
    <source>
        <dbReference type="EMBL" id="NYI67837.1"/>
    </source>
</evidence>
<dbReference type="Proteomes" id="UP000539111">
    <property type="component" value="Unassembled WGS sequence"/>
</dbReference>
<reference evidence="3 4" key="1">
    <citation type="submission" date="2020-07" db="EMBL/GenBank/DDBJ databases">
        <title>Sequencing the genomes of 1000 actinobacteria strains.</title>
        <authorList>
            <person name="Klenk H.-P."/>
        </authorList>
    </citation>
    <scope>NUCLEOTIDE SEQUENCE [LARGE SCALE GENOMIC DNA]</scope>
    <source>
        <strain evidence="3 4">DSM 26341</strain>
    </source>
</reference>
<feature type="region of interest" description="Disordered" evidence="1">
    <location>
        <begin position="1"/>
        <end position="39"/>
    </location>
</feature>
<evidence type="ECO:0000313" key="4">
    <source>
        <dbReference type="Proteomes" id="UP000539111"/>
    </source>
</evidence>
<feature type="compositionally biased region" description="Polar residues" evidence="1">
    <location>
        <begin position="7"/>
        <end position="16"/>
    </location>
</feature>
<dbReference type="EMBL" id="JACBZP010000001">
    <property type="protein sequence ID" value="NYI67837.1"/>
    <property type="molecule type" value="Genomic_DNA"/>
</dbReference>
<proteinExistence type="predicted"/>
<evidence type="ECO:0000259" key="2">
    <source>
        <dbReference type="Pfam" id="PF07179"/>
    </source>
</evidence>
<keyword evidence="4" id="KW-1185">Reference proteome</keyword>
<dbReference type="Pfam" id="PF07179">
    <property type="entry name" value="SseB"/>
    <property type="match status" value="1"/>
</dbReference>
<protein>
    <recommendedName>
        <fullName evidence="2">SseB protein N-terminal domain-containing protein</fullName>
    </recommendedName>
</protein>
<organism evidence="3 4">
    <name type="scientific">Spelaeicoccus albus</name>
    <dbReference type="NCBI Taxonomy" id="1280376"/>
    <lineage>
        <taxon>Bacteria</taxon>
        <taxon>Bacillati</taxon>
        <taxon>Actinomycetota</taxon>
        <taxon>Actinomycetes</taxon>
        <taxon>Micrococcales</taxon>
        <taxon>Brevibacteriaceae</taxon>
        <taxon>Spelaeicoccus</taxon>
    </lineage>
</organism>
<evidence type="ECO:0000256" key="1">
    <source>
        <dbReference type="SAM" id="MobiDB-lite"/>
    </source>
</evidence>
<name>A0A7Z0IHV2_9MICO</name>
<dbReference type="InterPro" id="IPR009839">
    <property type="entry name" value="SseB_N"/>
</dbReference>
<dbReference type="RefSeq" id="WP_179428106.1">
    <property type="nucleotide sequence ID" value="NZ_JACBZP010000001.1"/>
</dbReference>